<reference evidence="2 3" key="1">
    <citation type="submission" date="2020-03" db="EMBL/GenBank/DDBJ databases">
        <title>Whole genome shotgun sequence of Phytohabitans flavus NBRC 107702.</title>
        <authorList>
            <person name="Komaki H."/>
            <person name="Tamura T."/>
        </authorList>
    </citation>
    <scope>NUCLEOTIDE SEQUENCE [LARGE SCALE GENOMIC DNA]</scope>
    <source>
        <strain evidence="2 3">NBRC 107702</strain>
    </source>
</reference>
<evidence type="ECO:0000313" key="3">
    <source>
        <dbReference type="Proteomes" id="UP000502508"/>
    </source>
</evidence>
<accession>A0A6F8XJ31</accession>
<dbReference type="Proteomes" id="UP000502508">
    <property type="component" value="Chromosome"/>
</dbReference>
<evidence type="ECO:0000256" key="1">
    <source>
        <dbReference type="SAM" id="MobiDB-lite"/>
    </source>
</evidence>
<protein>
    <submittedName>
        <fullName evidence="2">Uncharacterized protein</fullName>
    </submittedName>
</protein>
<organism evidence="2 3">
    <name type="scientific">Phytohabitans flavus</name>
    <dbReference type="NCBI Taxonomy" id="1076124"/>
    <lineage>
        <taxon>Bacteria</taxon>
        <taxon>Bacillati</taxon>
        <taxon>Actinomycetota</taxon>
        <taxon>Actinomycetes</taxon>
        <taxon>Micromonosporales</taxon>
        <taxon>Micromonosporaceae</taxon>
    </lineage>
</organism>
<proteinExistence type="predicted"/>
<dbReference type="InterPro" id="IPR011009">
    <property type="entry name" value="Kinase-like_dom_sf"/>
</dbReference>
<reference evidence="2 3" key="2">
    <citation type="submission" date="2020-03" db="EMBL/GenBank/DDBJ databases">
        <authorList>
            <person name="Ichikawa N."/>
            <person name="Kimura A."/>
            <person name="Kitahashi Y."/>
            <person name="Uohara A."/>
        </authorList>
    </citation>
    <scope>NUCLEOTIDE SEQUENCE [LARGE SCALE GENOMIC DNA]</scope>
    <source>
        <strain evidence="2 3">NBRC 107702</strain>
    </source>
</reference>
<keyword evidence="3" id="KW-1185">Reference proteome</keyword>
<sequence length="412" mass="44500">MSHLLTGPDAGDLLGVAVRPGRLLAWRARQVDQQPGRGCTAAYDVRVRWPDGRDTDERLAACTGRIPAGAAVLDDGQERVGVWRYPHDPDLPALATAADETAVAALLDGFDLGGGPVRLALRAYRPRRRAIIEAVGERGRLFLKVVRPDRVRRLHERHRMLVGAGVPAAPSLGHTPDGLLVLQALPGRTLREALRYGFPVLPPASAVLALLDQLPAELARGRRRRSWAEKAPHYAAVVGAALPSSAEQAAAIASAIRAEGGRGEIVPVHGDLYEAQLLVAGERVTGLLDIDTAGPGERLDDLACVLGHLYVLADLYPPRATAINRLGARYLGAFERVVDPADLRYRVAAVVLSLATGPHRVQEPDWPTATRRRLALAERWLASARSMKDSSSWHHPRLTARAEAGSNTQKEE</sequence>
<dbReference type="EMBL" id="AP022870">
    <property type="protein sequence ID" value="BCB73801.1"/>
    <property type="molecule type" value="Genomic_DNA"/>
</dbReference>
<gene>
    <name evidence="2" type="ORF">Pflav_002110</name>
</gene>
<dbReference type="SUPFAM" id="SSF56112">
    <property type="entry name" value="Protein kinase-like (PK-like)"/>
    <property type="match status" value="1"/>
</dbReference>
<dbReference type="Gene3D" id="3.90.1200.10">
    <property type="match status" value="1"/>
</dbReference>
<feature type="region of interest" description="Disordered" evidence="1">
    <location>
        <begin position="387"/>
        <end position="412"/>
    </location>
</feature>
<dbReference type="KEGG" id="pfla:Pflav_002110"/>
<evidence type="ECO:0000313" key="2">
    <source>
        <dbReference type="EMBL" id="BCB73801.1"/>
    </source>
</evidence>
<name>A0A6F8XJ31_9ACTN</name>
<dbReference type="AlphaFoldDB" id="A0A6F8XJ31"/>